<dbReference type="InterPro" id="IPR019931">
    <property type="entry name" value="LPXTG_anchor"/>
</dbReference>
<evidence type="ECO:0000256" key="7">
    <source>
        <dbReference type="SAM" id="SignalP"/>
    </source>
</evidence>
<dbReference type="SUPFAM" id="SSF49401">
    <property type="entry name" value="Bacterial adhesins"/>
    <property type="match status" value="1"/>
</dbReference>
<dbReference type="Gene3D" id="2.60.40.10">
    <property type="entry name" value="Immunoglobulins"/>
    <property type="match status" value="1"/>
</dbReference>
<evidence type="ECO:0000313" key="9">
    <source>
        <dbReference type="EMBL" id="KRN51194.1"/>
    </source>
</evidence>
<gene>
    <name evidence="9" type="ORF">IV49_GL000656</name>
</gene>
<evidence type="ECO:0000313" key="10">
    <source>
        <dbReference type="Proteomes" id="UP000051841"/>
    </source>
</evidence>
<evidence type="ECO:0000256" key="6">
    <source>
        <dbReference type="SAM" id="Phobius"/>
    </source>
</evidence>
<feature type="chain" id="PRO_5006417838" description="Gram-positive cocci surface proteins LPxTG domain-containing protein" evidence="7">
    <location>
        <begin position="19"/>
        <end position="551"/>
    </location>
</feature>
<reference evidence="9 10" key="1">
    <citation type="journal article" date="2015" name="Genome Announc.">
        <title>Expanding the biotechnology potential of lactobacilli through comparative genomics of 213 strains and associated genera.</title>
        <authorList>
            <person name="Sun Z."/>
            <person name="Harris H.M."/>
            <person name="McCann A."/>
            <person name="Guo C."/>
            <person name="Argimon S."/>
            <person name="Zhang W."/>
            <person name="Yang X."/>
            <person name="Jeffery I.B."/>
            <person name="Cooney J.C."/>
            <person name="Kagawa T.F."/>
            <person name="Liu W."/>
            <person name="Song Y."/>
            <person name="Salvetti E."/>
            <person name="Wrobel A."/>
            <person name="Rasinkangas P."/>
            <person name="Parkhill J."/>
            <person name="Rea M.C."/>
            <person name="O'Sullivan O."/>
            <person name="Ritari J."/>
            <person name="Douillard F.P."/>
            <person name="Paul Ross R."/>
            <person name="Yang R."/>
            <person name="Briner A.E."/>
            <person name="Felis G.E."/>
            <person name="de Vos W.M."/>
            <person name="Barrangou R."/>
            <person name="Klaenhammer T.R."/>
            <person name="Caufield P.W."/>
            <person name="Cui Y."/>
            <person name="Zhang H."/>
            <person name="O'Toole P.W."/>
        </authorList>
    </citation>
    <scope>NUCLEOTIDE SEQUENCE [LARGE SCALE GENOMIC DNA]</scope>
    <source>
        <strain evidence="9 10">DSM 20405</strain>
    </source>
</reference>
<evidence type="ECO:0000256" key="4">
    <source>
        <dbReference type="ARBA" id="ARBA00023088"/>
    </source>
</evidence>
<keyword evidence="6" id="KW-0812">Transmembrane</keyword>
<sequence length="551" mass="58976">MLMSLMMVLGMSAVTVNAAGPLDKTAKITIENVEDGSTVKLYKIWQANYNASGDSITGWEKADGTNFADNSKPTAEEINTIAAGLQAGSITALDTKESTVSGTTYTYDVTDGASAYIAVITSKNGSDTIYNPILLSVKYAGDSTDLSDETINTTSSYLYGAKTVAKSSKPTVDKKAEATTDPTGNDGDHETGKVGDTVTYTLDIAMPVYPSNATNKTFYITDNLAEGLTFNYDSLTVKVGDTTYTIDTASNELKDASGNVIGKTVKNENGFDISFDYDKLNYVAPVVTYTAVINEKAVIGEAGNENKVTLYYTNNPTSGNTYDTENKPQDQEDENIQKKEDEEKVYTYQVSFKKTDDSDEKKPLAGAVFGIYSDKDCTKLVDTVTTNENGYASSSQVGYGTYYVKEITAPAGYALNSTVFEVTSSWATVTTKSTSETVTTSYTSNIDEATVKEQAGWLKDNVFYSLDNKPTGEGVVEAYIKDTTTTNATTSTFTTNSGEGAGVVVMPDIINTKNPELPSTGGMGTVIFTVVGAGLITLAIALKLSRRKESE</sequence>
<feature type="region of interest" description="Disordered" evidence="5">
    <location>
        <begin position="315"/>
        <end position="336"/>
    </location>
</feature>
<feature type="compositionally biased region" description="Basic and acidic residues" evidence="5">
    <location>
        <begin position="324"/>
        <end position="336"/>
    </location>
</feature>
<dbReference type="SUPFAM" id="SSF49478">
    <property type="entry name" value="Cna protein B-type domain"/>
    <property type="match status" value="1"/>
</dbReference>
<name>A0A0R2HNN6_9FIRM</name>
<dbReference type="InterPro" id="IPR032334">
    <property type="entry name" value="GramPos_pilinBB"/>
</dbReference>
<accession>A0A0R2HNN6</accession>
<dbReference type="InterPro" id="IPR013783">
    <property type="entry name" value="Ig-like_fold"/>
</dbReference>
<keyword evidence="10" id="KW-1185">Reference proteome</keyword>
<proteinExistence type="predicted"/>
<keyword evidence="1" id="KW-0134">Cell wall</keyword>
<evidence type="ECO:0000256" key="1">
    <source>
        <dbReference type="ARBA" id="ARBA00022512"/>
    </source>
</evidence>
<dbReference type="Pfam" id="PF17802">
    <property type="entry name" value="SpaA"/>
    <property type="match status" value="1"/>
</dbReference>
<dbReference type="Pfam" id="PF18002">
    <property type="entry name" value="T6_Ig_like"/>
    <property type="match status" value="1"/>
</dbReference>
<dbReference type="InterPro" id="IPR008966">
    <property type="entry name" value="Adhesion_dom_sf"/>
</dbReference>
<dbReference type="AlphaFoldDB" id="A0A0R2HNN6"/>
<dbReference type="NCBIfam" id="TIGR01167">
    <property type="entry name" value="LPXTG_anchor"/>
    <property type="match status" value="1"/>
</dbReference>
<dbReference type="PATRIC" id="fig|1410657.5.peg.682"/>
<keyword evidence="3 7" id="KW-0732">Signal</keyword>
<protein>
    <recommendedName>
        <fullName evidence="8">Gram-positive cocci surface proteins LPxTG domain-containing protein</fullName>
    </recommendedName>
</protein>
<organism evidence="9 10">
    <name type="scientific">Kandleria vitulina DSM 20405</name>
    <dbReference type="NCBI Taxonomy" id="1410657"/>
    <lineage>
        <taxon>Bacteria</taxon>
        <taxon>Bacillati</taxon>
        <taxon>Bacillota</taxon>
        <taxon>Erysipelotrichia</taxon>
        <taxon>Erysipelotrichales</taxon>
        <taxon>Coprobacillaceae</taxon>
        <taxon>Kandleria</taxon>
    </lineage>
</organism>
<keyword evidence="6" id="KW-0472">Membrane</keyword>
<keyword evidence="4" id="KW-0572">Peptidoglycan-anchor</keyword>
<evidence type="ECO:0000259" key="8">
    <source>
        <dbReference type="PROSITE" id="PS50847"/>
    </source>
</evidence>
<comment type="caution">
    <text evidence="9">The sequence shown here is derived from an EMBL/GenBank/DDBJ whole genome shotgun (WGS) entry which is preliminary data.</text>
</comment>
<dbReference type="PROSITE" id="PS50847">
    <property type="entry name" value="GRAM_POS_ANCHORING"/>
    <property type="match status" value="1"/>
</dbReference>
<dbReference type="InterPro" id="IPR041184">
    <property type="entry name" value="T6_Ig-like"/>
</dbReference>
<dbReference type="NCBIfam" id="TIGR04226">
    <property type="entry name" value="RrgB_K2N_iso_D2"/>
    <property type="match status" value="1"/>
</dbReference>
<dbReference type="Proteomes" id="UP000051841">
    <property type="component" value="Unassembled WGS sequence"/>
</dbReference>
<dbReference type="Pfam" id="PF00746">
    <property type="entry name" value="Gram_pos_anchor"/>
    <property type="match status" value="1"/>
</dbReference>
<evidence type="ECO:0000256" key="3">
    <source>
        <dbReference type="ARBA" id="ARBA00022729"/>
    </source>
</evidence>
<feature type="transmembrane region" description="Helical" evidence="6">
    <location>
        <begin position="521"/>
        <end position="542"/>
    </location>
</feature>
<dbReference type="InterPro" id="IPR026466">
    <property type="entry name" value="Fim_isopep_form_D2_dom"/>
</dbReference>
<feature type="signal peptide" evidence="7">
    <location>
        <begin position="1"/>
        <end position="18"/>
    </location>
</feature>
<feature type="domain" description="Gram-positive cocci surface proteins LPxTG" evidence="8">
    <location>
        <begin position="517"/>
        <end position="551"/>
    </location>
</feature>
<dbReference type="EMBL" id="JQBL01000002">
    <property type="protein sequence ID" value="KRN51194.1"/>
    <property type="molecule type" value="Genomic_DNA"/>
</dbReference>
<dbReference type="Gene3D" id="2.60.40.740">
    <property type="match status" value="1"/>
</dbReference>
<feature type="region of interest" description="Disordered" evidence="5">
    <location>
        <begin position="170"/>
        <end position="192"/>
    </location>
</feature>
<evidence type="ECO:0000256" key="5">
    <source>
        <dbReference type="SAM" id="MobiDB-lite"/>
    </source>
</evidence>
<evidence type="ECO:0000256" key="2">
    <source>
        <dbReference type="ARBA" id="ARBA00022525"/>
    </source>
</evidence>
<dbReference type="Pfam" id="PF16569">
    <property type="entry name" value="GramPos_pilinBB"/>
    <property type="match status" value="1"/>
</dbReference>
<keyword evidence="6" id="KW-1133">Transmembrane helix</keyword>
<keyword evidence="2" id="KW-0964">Secreted</keyword>
<dbReference type="InterPro" id="IPR041033">
    <property type="entry name" value="SpaA_PFL_dom_1"/>
</dbReference>